<evidence type="ECO:0000313" key="1">
    <source>
        <dbReference type="EMBL" id="KAF1924030.1"/>
    </source>
</evidence>
<dbReference type="AlphaFoldDB" id="A0A6A5R9U1"/>
<accession>A0A6A5R9U1</accession>
<dbReference type="Proteomes" id="UP000800082">
    <property type="component" value="Unassembled WGS sequence"/>
</dbReference>
<proteinExistence type="predicted"/>
<sequence length="110" mass="11953">MTPSRDGMRCGRAVPLRVRQLKKVRSRLLFPPSMQPPRRPPAHDTPVLAVTGSFGSSPSSLPGPRLRPGSCRVTAPISRCSARLHGQESWAAAFVWVCCASSLQHHGRGM</sequence>
<gene>
    <name evidence="1" type="ORF">M421DRAFT_299934</name>
</gene>
<keyword evidence="2" id="KW-1185">Reference proteome</keyword>
<dbReference type="EMBL" id="ML978998">
    <property type="protein sequence ID" value="KAF1924030.1"/>
    <property type="molecule type" value="Genomic_DNA"/>
</dbReference>
<dbReference type="GeneID" id="54346744"/>
<name>A0A6A5R9U1_9PLEO</name>
<evidence type="ECO:0000313" key="2">
    <source>
        <dbReference type="Proteomes" id="UP000800082"/>
    </source>
</evidence>
<organism evidence="1 2">
    <name type="scientific">Didymella exigua CBS 183.55</name>
    <dbReference type="NCBI Taxonomy" id="1150837"/>
    <lineage>
        <taxon>Eukaryota</taxon>
        <taxon>Fungi</taxon>
        <taxon>Dikarya</taxon>
        <taxon>Ascomycota</taxon>
        <taxon>Pezizomycotina</taxon>
        <taxon>Dothideomycetes</taxon>
        <taxon>Pleosporomycetidae</taxon>
        <taxon>Pleosporales</taxon>
        <taxon>Pleosporineae</taxon>
        <taxon>Didymellaceae</taxon>
        <taxon>Didymella</taxon>
    </lineage>
</organism>
<protein>
    <submittedName>
        <fullName evidence="1">Uncharacterized protein</fullName>
    </submittedName>
</protein>
<reference evidence="1" key="1">
    <citation type="journal article" date="2020" name="Stud. Mycol.">
        <title>101 Dothideomycetes genomes: a test case for predicting lifestyles and emergence of pathogens.</title>
        <authorList>
            <person name="Haridas S."/>
            <person name="Albert R."/>
            <person name="Binder M."/>
            <person name="Bloem J."/>
            <person name="Labutti K."/>
            <person name="Salamov A."/>
            <person name="Andreopoulos B."/>
            <person name="Baker S."/>
            <person name="Barry K."/>
            <person name="Bills G."/>
            <person name="Bluhm B."/>
            <person name="Cannon C."/>
            <person name="Castanera R."/>
            <person name="Culley D."/>
            <person name="Daum C."/>
            <person name="Ezra D."/>
            <person name="Gonzalez J."/>
            <person name="Henrissat B."/>
            <person name="Kuo A."/>
            <person name="Liang C."/>
            <person name="Lipzen A."/>
            <person name="Lutzoni F."/>
            <person name="Magnuson J."/>
            <person name="Mondo S."/>
            <person name="Nolan M."/>
            <person name="Ohm R."/>
            <person name="Pangilinan J."/>
            <person name="Park H.-J."/>
            <person name="Ramirez L."/>
            <person name="Alfaro M."/>
            <person name="Sun H."/>
            <person name="Tritt A."/>
            <person name="Yoshinaga Y."/>
            <person name="Zwiers L.-H."/>
            <person name="Turgeon B."/>
            <person name="Goodwin S."/>
            <person name="Spatafora J."/>
            <person name="Crous P."/>
            <person name="Grigoriev I."/>
        </authorList>
    </citation>
    <scope>NUCLEOTIDE SEQUENCE</scope>
    <source>
        <strain evidence="1">CBS 183.55</strain>
    </source>
</reference>
<dbReference type="RefSeq" id="XP_033444283.1">
    <property type="nucleotide sequence ID" value="XM_033589097.1"/>
</dbReference>